<dbReference type="OrthoDB" id="9766796at2"/>
<dbReference type="SUPFAM" id="SSF51905">
    <property type="entry name" value="FAD/NAD(P)-binding domain"/>
    <property type="match status" value="1"/>
</dbReference>
<evidence type="ECO:0000256" key="6">
    <source>
        <dbReference type="RuleBase" id="RU361217"/>
    </source>
</evidence>
<keyword evidence="3 6" id="KW-0285">Flavoprotein</keyword>
<evidence type="ECO:0000256" key="3">
    <source>
        <dbReference type="ARBA" id="ARBA00022630"/>
    </source>
</evidence>
<evidence type="ECO:0000313" key="9">
    <source>
        <dbReference type="Proteomes" id="UP000323917"/>
    </source>
</evidence>
<sequence>MSTASHDPSVPGKFDVLVIGGGIVGSGIARDAAMRGLTTALIDKQDFAAGTSSRSSRLLHGGIRYLAQGKIGLVREASREKMVIHQIAPHLADPLPFIFPTHKRSTWSLWKLGIGVKIYDLLSGGRNLGKSSILTRKRILELLPGLQTSKLTGAVRYFDGLTNDARLVLDTLRSASHHGASITNYVRFVDAHPENGRWRCDLQNTPSHKHYEICAKCVINATGPWSHDLPHSETTLRLTKGVHLVVDRSRLPVPDAVVFAEGSRILFAIPWGERVILGTTDTDYDEPIDFPHCDPEDQKYVLDVVNDAFPAVALTENDVISTWAGLRPLVADKHGKPSDISRRHEIKMSHPGWWDVTGGKLTTYRLMAEETVDEIADYLNIPLKPCRTATTPLLEQRDSVQVSGIEPPEVCQEAVEHYCQREWAVHLEDVMIRRTSWRYYHCEHMDIAENVAKWMGRILDWSSEITTRELEHYKSLTDSGFASTPSS</sequence>
<keyword evidence="9" id="KW-1185">Reference proteome</keyword>
<dbReference type="EMBL" id="CP042913">
    <property type="protein sequence ID" value="QEG35273.1"/>
    <property type="molecule type" value="Genomic_DNA"/>
</dbReference>
<evidence type="ECO:0000259" key="7">
    <source>
        <dbReference type="Pfam" id="PF01266"/>
    </source>
</evidence>
<proteinExistence type="inferred from homology"/>
<dbReference type="EC" id="1.1.5.3" evidence="6"/>
<dbReference type="AlphaFoldDB" id="A0A5B9QMP8"/>
<dbReference type="Pfam" id="PF01266">
    <property type="entry name" value="DAO"/>
    <property type="match status" value="1"/>
</dbReference>
<dbReference type="Gene3D" id="1.10.8.870">
    <property type="entry name" value="Alpha-glycerophosphate oxidase, cap domain"/>
    <property type="match status" value="1"/>
</dbReference>
<dbReference type="Proteomes" id="UP000323917">
    <property type="component" value="Chromosome"/>
</dbReference>
<dbReference type="PANTHER" id="PTHR11985:SF35">
    <property type="entry name" value="ANAEROBIC GLYCEROL-3-PHOSPHATE DEHYDROGENASE SUBUNIT A"/>
    <property type="match status" value="1"/>
</dbReference>
<dbReference type="InterPro" id="IPR006076">
    <property type="entry name" value="FAD-dep_OxRdtase"/>
</dbReference>
<protein>
    <recommendedName>
        <fullName evidence="6">Glycerol-3-phosphate dehydrogenase</fullName>
        <ecNumber evidence="6">1.1.5.3</ecNumber>
    </recommendedName>
</protein>
<dbReference type="InterPro" id="IPR038299">
    <property type="entry name" value="DAO_C_sf"/>
</dbReference>
<evidence type="ECO:0000256" key="2">
    <source>
        <dbReference type="ARBA" id="ARBA00007330"/>
    </source>
</evidence>
<comment type="cofactor">
    <cofactor evidence="1 6">
        <name>FAD</name>
        <dbReference type="ChEBI" id="CHEBI:57692"/>
    </cofactor>
</comment>
<organism evidence="8 9">
    <name type="scientific">Bythopirellula goksoeyrii</name>
    <dbReference type="NCBI Taxonomy" id="1400387"/>
    <lineage>
        <taxon>Bacteria</taxon>
        <taxon>Pseudomonadati</taxon>
        <taxon>Planctomycetota</taxon>
        <taxon>Planctomycetia</taxon>
        <taxon>Pirellulales</taxon>
        <taxon>Lacipirellulaceae</taxon>
        <taxon>Bythopirellula</taxon>
    </lineage>
</organism>
<feature type="domain" description="FAD dependent oxidoreductase" evidence="7">
    <location>
        <begin position="15"/>
        <end position="359"/>
    </location>
</feature>
<dbReference type="InterPro" id="IPR036188">
    <property type="entry name" value="FAD/NAD-bd_sf"/>
</dbReference>
<evidence type="ECO:0000256" key="4">
    <source>
        <dbReference type="ARBA" id="ARBA00022827"/>
    </source>
</evidence>
<dbReference type="GO" id="GO:0046168">
    <property type="term" value="P:glycerol-3-phosphate catabolic process"/>
    <property type="evidence" value="ECO:0007669"/>
    <property type="project" value="TreeGrafter"/>
</dbReference>
<evidence type="ECO:0000313" key="8">
    <source>
        <dbReference type="EMBL" id="QEG35273.1"/>
    </source>
</evidence>
<dbReference type="RefSeq" id="WP_148073804.1">
    <property type="nucleotide sequence ID" value="NZ_CP042913.1"/>
</dbReference>
<dbReference type="PANTHER" id="PTHR11985">
    <property type="entry name" value="GLYCEROL-3-PHOSPHATE DEHYDROGENASE"/>
    <property type="match status" value="1"/>
</dbReference>
<evidence type="ECO:0000256" key="5">
    <source>
        <dbReference type="ARBA" id="ARBA00023002"/>
    </source>
</evidence>
<dbReference type="KEGG" id="bgok:Pr1d_25690"/>
<dbReference type="Gene3D" id="3.30.9.10">
    <property type="entry name" value="D-Amino Acid Oxidase, subunit A, domain 2"/>
    <property type="match status" value="1"/>
</dbReference>
<keyword evidence="5 6" id="KW-0560">Oxidoreductase</keyword>
<comment type="catalytic activity">
    <reaction evidence="6">
        <text>a quinone + sn-glycerol 3-phosphate = dihydroxyacetone phosphate + a quinol</text>
        <dbReference type="Rhea" id="RHEA:18977"/>
        <dbReference type="ChEBI" id="CHEBI:24646"/>
        <dbReference type="ChEBI" id="CHEBI:57597"/>
        <dbReference type="ChEBI" id="CHEBI:57642"/>
        <dbReference type="ChEBI" id="CHEBI:132124"/>
        <dbReference type="EC" id="1.1.5.3"/>
    </reaction>
</comment>
<evidence type="ECO:0000256" key="1">
    <source>
        <dbReference type="ARBA" id="ARBA00001974"/>
    </source>
</evidence>
<dbReference type="GO" id="GO:0009331">
    <property type="term" value="C:glycerol-3-phosphate dehydrogenase (FAD) complex"/>
    <property type="evidence" value="ECO:0007669"/>
    <property type="project" value="UniProtKB-UniRule"/>
</dbReference>
<dbReference type="InterPro" id="IPR000447">
    <property type="entry name" value="G3P_DH_FAD-dep"/>
</dbReference>
<dbReference type="GO" id="GO:0004368">
    <property type="term" value="F:glycerol-3-phosphate dehydrogenase (quinone) activity"/>
    <property type="evidence" value="ECO:0007669"/>
    <property type="project" value="UniProtKB-EC"/>
</dbReference>
<accession>A0A5B9QMP8</accession>
<keyword evidence="4" id="KW-0274">FAD</keyword>
<dbReference type="GO" id="GO:0006071">
    <property type="term" value="P:glycerol metabolic process"/>
    <property type="evidence" value="ECO:0007669"/>
    <property type="project" value="UniProtKB-KW"/>
</dbReference>
<reference evidence="8 9" key="1">
    <citation type="submission" date="2019-08" db="EMBL/GenBank/DDBJ databases">
        <title>Deep-cultivation of Planctomycetes and their phenomic and genomic characterization uncovers novel biology.</title>
        <authorList>
            <person name="Wiegand S."/>
            <person name="Jogler M."/>
            <person name="Boedeker C."/>
            <person name="Pinto D."/>
            <person name="Vollmers J."/>
            <person name="Rivas-Marin E."/>
            <person name="Kohn T."/>
            <person name="Peeters S.H."/>
            <person name="Heuer A."/>
            <person name="Rast P."/>
            <person name="Oberbeckmann S."/>
            <person name="Bunk B."/>
            <person name="Jeske O."/>
            <person name="Meyerdierks A."/>
            <person name="Storesund J.E."/>
            <person name="Kallscheuer N."/>
            <person name="Luecker S."/>
            <person name="Lage O.M."/>
            <person name="Pohl T."/>
            <person name="Merkel B.J."/>
            <person name="Hornburger P."/>
            <person name="Mueller R.-W."/>
            <person name="Bruemmer F."/>
            <person name="Labrenz M."/>
            <person name="Spormann A.M."/>
            <person name="Op den Camp H."/>
            <person name="Overmann J."/>
            <person name="Amann R."/>
            <person name="Jetten M.S.M."/>
            <person name="Mascher T."/>
            <person name="Medema M.H."/>
            <person name="Devos D.P."/>
            <person name="Kaster A.-K."/>
            <person name="Ovreas L."/>
            <person name="Rohde M."/>
            <person name="Galperin M.Y."/>
            <person name="Jogler C."/>
        </authorList>
    </citation>
    <scope>NUCLEOTIDE SEQUENCE [LARGE SCALE GENOMIC DNA]</scope>
    <source>
        <strain evidence="8 9">Pr1d</strain>
    </source>
</reference>
<dbReference type="PRINTS" id="PR01001">
    <property type="entry name" value="FADG3PDH"/>
</dbReference>
<gene>
    <name evidence="8" type="primary">glpD</name>
    <name evidence="8" type="ORF">Pr1d_25690</name>
</gene>
<dbReference type="PROSITE" id="PS00977">
    <property type="entry name" value="FAD_G3PDH_1"/>
    <property type="match status" value="1"/>
</dbReference>
<name>A0A5B9QMP8_9BACT</name>
<dbReference type="PROSITE" id="PS00978">
    <property type="entry name" value="FAD_G3PDH_2"/>
    <property type="match status" value="1"/>
</dbReference>
<dbReference type="Gene3D" id="3.50.50.60">
    <property type="entry name" value="FAD/NAD(P)-binding domain"/>
    <property type="match status" value="1"/>
</dbReference>
<comment type="similarity">
    <text evidence="2 6">Belongs to the FAD-dependent glycerol-3-phosphate dehydrogenase family.</text>
</comment>